<feature type="compositionally biased region" description="Polar residues" evidence="11">
    <location>
        <begin position="1"/>
        <end position="11"/>
    </location>
</feature>
<reference evidence="12 13" key="1">
    <citation type="submission" date="2017-01" db="EMBL/GenBank/DDBJ databases">
        <title>The recent genome duplication of the halophilic yeast Hortaea werneckii: insights from long-read sequencing.</title>
        <authorList>
            <person name="Sinha S."/>
            <person name="Flibotte S."/>
            <person name="Neira M."/>
            <person name="Lenassi M."/>
            <person name="Gostincar C."/>
            <person name="Stajich J.E."/>
            <person name="Nislow C.E."/>
        </authorList>
    </citation>
    <scope>NUCLEOTIDE SEQUENCE [LARGE SCALE GENOMIC DNA]</scope>
    <source>
        <strain evidence="12 13">EXF-2000</strain>
    </source>
</reference>
<dbReference type="STRING" id="1157616.A0A1Z5TSQ4"/>
<dbReference type="EMBL" id="MUNK01000006">
    <property type="protein sequence ID" value="OTA39060.1"/>
    <property type="molecule type" value="Genomic_DNA"/>
</dbReference>
<comment type="pathway">
    <text evidence="2">Protein modification; protein glycosylation.</text>
</comment>
<sequence>MAASSNDSNMRQRFKPPANAPKASDKQQQQQQQFRPQPPKTPPFQLNPRIAFAVLFAAHAAAALYHPIQDCDETFNYWEPTHYLTHGHGFQTWEYSPEYAIRSWAYVGLHALVTLPVKLLGLGKLAEFYFLRLVLGFVCALCEARLFSKINAALNPRIGLTFLLVMATSPGMWHASISYLPSSFAMYFVTLGIAGFMDWRGGLRTAQGIWMFGVAGTLGWPFAAALSAPFLLEEFSMGVLSDEEGMVKLFWRVVDGITRTLLIMFMQTMADAFFYKKTQIVPWNIVAYNIFSSKGGPDLYGTEPWHFYLRNLALNFHVWFLLALISMPLLVLQHTFRMKGNTRASYFRSITFLSPFYLWLAIFTLQPHKEERFMYPAYPALAVNAAVSLHIILGNVNSTDPKDFVARIPFQLRLGGLFLFCLASFVLSGLRIAGTITAYNAPLNVYKPLHNDSAISAAAKLDDFVCLGKEWYRFPSHYFLPEGVRAKFIKSEFSGLLPGEFSEAGSGFGLFPGAWLIPPGMNDENIEDVGKYTEVKHCTYIVDSQLPSTEATTLEPSYTNDEGTWERAGCQSFLDGFSTTVLGRTLWVPDLPFVPERMKRVWGEYCLLKRKRKASPERERVMGHAVRSMNMQQLLSVKAVPYVLLALAALALVVKYFQDKQHRSAARPRSPDPEKPTDVNTFAEKRMKDSERKLGTWTPSTFKRPEAVPYPDWSVIDTKPLPYRPFRWGPYHITMGLRSMNWDEWIELDNNYLRYHEDKARRIAERGAKCCRTDPDPKVWDAAVELLEELSAYLTERYPSMFTKTDVGIDNTVTNESFNIPELTMNGNKEDPMQLCARLVQDDLAIMIEKEDGQYYLLAGAILLAGFWRLEDKFGMCMSEIHTSGDVPGFKSKLEKGMMNFFRRVKPESPVLRNNYFMQVDDSLPWSHSIGSEDAQDGIGWYTAEKNRAIKHHFFRSERQSLRRLPRSGGVVFTIRTYFLPVTELAEEPYVPGRLASAVRSWGDDVAKYKGREQYQDVLLEFLDKKHEEQVAGGLDLSKEEEVRAYPW</sequence>
<dbReference type="Pfam" id="PF11927">
    <property type="entry name" value="HODM_asu-like"/>
    <property type="match status" value="1"/>
</dbReference>
<dbReference type="GO" id="GO:0000026">
    <property type="term" value="F:alpha-1,2-mannosyltransferase activity"/>
    <property type="evidence" value="ECO:0007669"/>
    <property type="project" value="TreeGrafter"/>
</dbReference>
<feature type="region of interest" description="Disordered" evidence="11">
    <location>
        <begin position="663"/>
        <end position="690"/>
    </location>
</feature>
<keyword evidence="13" id="KW-1185">Reference proteome</keyword>
<dbReference type="PANTHER" id="PTHR22760">
    <property type="entry name" value="GLYCOSYLTRANSFERASE"/>
    <property type="match status" value="1"/>
</dbReference>
<feature type="transmembrane region" description="Helical" evidence="10">
    <location>
        <begin position="179"/>
        <end position="197"/>
    </location>
</feature>
<evidence type="ECO:0000256" key="1">
    <source>
        <dbReference type="ARBA" id="ARBA00004477"/>
    </source>
</evidence>
<dbReference type="InterPro" id="IPR005599">
    <property type="entry name" value="GPI_mannosylTrfase"/>
</dbReference>
<evidence type="ECO:0000313" key="12">
    <source>
        <dbReference type="EMBL" id="OTA39060.1"/>
    </source>
</evidence>
<protein>
    <recommendedName>
        <fullName evidence="10">Mannosyltransferase</fullName>
        <ecNumber evidence="10">2.4.1.-</ecNumber>
    </recommendedName>
</protein>
<comment type="subcellular location">
    <subcellularLocation>
        <location evidence="1 10">Endoplasmic reticulum membrane</location>
        <topology evidence="1 10">Multi-pass membrane protein</topology>
    </subcellularLocation>
</comment>
<evidence type="ECO:0000256" key="11">
    <source>
        <dbReference type="SAM" id="MobiDB-lite"/>
    </source>
</evidence>
<feature type="transmembrane region" description="Helical" evidence="10">
    <location>
        <begin position="344"/>
        <end position="365"/>
    </location>
</feature>
<dbReference type="GO" id="GO:0005789">
    <property type="term" value="C:endoplasmic reticulum membrane"/>
    <property type="evidence" value="ECO:0007669"/>
    <property type="project" value="UniProtKB-SubCell"/>
</dbReference>
<evidence type="ECO:0000256" key="6">
    <source>
        <dbReference type="ARBA" id="ARBA00022692"/>
    </source>
</evidence>
<comment type="caution">
    <text evidence="12">The sequence shown here is derived from an EMBL/GenBank/DDBJ whole genome shotgun (WGS) entry which is preliminary data.</text>
</comment>
<dbReference type="VEuPathDB" id="FungiDB:BTJ68_01075"/>
<name>A0A1Z5TSQ4_HORWE</name>
<dbReference type="InParanoid" id="A0A1Z5TSQ4"/>
<organism evidence="12 13">
    <name type="scientific">Hortaea werneckii EXF-2000</name>
    <dbReference type="NCBI Taxonomy" id="1157616"/>
    <lineage>
        <taxon>Eukaryota</taxon>
        <taxon>Fungi</taxon>
        <taxon>Dikarya</taxon>
        <taxon>Ascomycota</taxon>
        <taxon>Pezizomycotina</taxon>
        <taxon>Dothideomycetes</taxon>
        <taxon>Dothideomycetidae</taxon>
        <taxon>Mycosphaerellales</taxon>
        <taxon>Teratosphaeriaceae</taxon>
        <taxon>Hortaea</taxon>
    </lineage>
</organism>
<evidence type="ECO:0000313" key="13">
    <source>
        <dbReference type="Proteomes" id="UP000194280"/>
    </source>
</evidence>
<evidence type="ECO:0000256" key="9">
    <source>
        <dbReference type="ARBA" id="ARBA00023136"/>
    </source>
</evidence>
<feature type="transmembrane region" description="Helical" evidence="10">
    <location>
        <begin position="209"/>
        <end position="232"/>
    </location>
</feature>
<feature type="transmembrane region" description="Helical" evidence="10">
    <location>
        <begin position="377"/>
        <end position="396"/>
    </location>
</feature>
<evidence type="ECO:0000256" key="4">
    <source>
        <dbReference type="ARBA" id="ARBA00022676"/>
    </source>
</evidence>
<dbReference type="FunCoup" id="A0A1Z5TSQ4">
    <property type="interactions" value="1650"/>
</dbReference>
<dbReference type="OrthoDB" id="497541at2759"/>
<gene>
    <name evidence="12" type="ORF">BTJ68_01075</name>
</gene>
<dbReference type="EC" id="2.4.1.-" evidence="10"/>
<keyword evidence="9 10" id="KW-0472">Membrane</keyword>
<keyword evidence="7 10" id="KW-0256">Endoplasmic reticulum</keyword>
<keyword evidence="4 10" id="KW-0328">Glycosyltransferase</keyword>
<feature type="compositionally biased region" description="Low complexity" evidence="11">
    <location>
        <begin position="26"/>
        <end position="35"/>
    </location>
</feature>
<keyword evidence="6 10" id="KW-0812">Transmembrane</keyword>
<dbReference type="PANTHER" id="PTHR22760:SF2">
    <property type="entry name" value="ALPHA-1,2-MANNOSYLTRANSFERASE ALG9"/>
    <property type="match status" value="1"/>
</dbReference>
<accession>A0A1Z5TSQ4</accession>
<feature type="compositionally biased region" description="Basic and acidic residues" evidence="11">
    <location>
        <begin position="669"/>
        <end position="690"/>
    </location>
</feature>
<dbReference type="Proteomes" id="UP000194280">
    <property type="component" value="Unassembled WGS sequence"/>
</dbReference>
<dbReference type="Pfam" id="PF03901">
    <property type="entry name" value="Glyco_transf_22"/>
    <property type="match status" value="1"/>
</dbReference>
<dbReference type="UniPathway" id="UPA00378"/>
<comment type="similarity">
    <text evidence="3 10">Belongs to the glycosyltransferase 22 family.</text>
</comment>
<evidence type="ECO:0000256" key="10">
    <source>
        <dbReference type="RuleBase" id="RU363075"/>
    </source>
</evidence>
<dbReference type="InterPro" id="IPR021848">
    <property type="entry name" value="HODM_asu-like"/>
</dbReference>
<dbReference type="AlphaFoldDB" id="A0A1Z5TSQ4"/>
<evidence type="ECO:0000256" key="8">
    <source>
        <dbReference type="ARBA" id="ARBA00022989"/>
    </source>
</evidence>
<keyword evidence="5" id="KW-0808">Transferase</keyword>
<feature type="transmembrane region" description="Helical" evidence="10">
    <location>
        <begin position="312"/>
        <end position="332"/>
    </location>
</feature>
<feature type="region of interest" description="Disordered" evidence="11">
    <location>
        <begin position="1"/>
        <end position="41"/>
    </location>
</feature>
<feature type="transmembrane region" description="Helical" evidence="10">
    <location>
        <begin position="129"/>
        <end position="147"/>
    </location>
</feature>
<proteinExistence type="inferred from homology"/>
<evidence type="ECO:0000256" key="2">
    <source>
        <dbReference type="ARBA" id="ARBA00004922"/>
    </source>
</evidence>
<evidence type="ECO:0000256" key="5">
    <source>
        <dbReference type="ARBA" id="ARBA00022679"/>
    </source>
</evidence>
<keyword evidence="8 10" id="KW-1133">Transmembrane helix</keyword>
<feature type="transmembrane region" description="Helical" evidence="10">
    <location>
        <begin position="417"/>
        <end position="439"/>
    </location>
</feature>
<evidence type="ECO:0000256" key="3">
    <source>
        <dbReference type="ARBA" id="ARBA00007063"/>
    </source>
</evidence>
<evidence type="ECO:0000256" key="7">
    <source>
        <dbReference type="ARBA" id="ARBA00022824"/>
    </source>
</evidence>
<dbReference type="GO" id="GO:0006487">
    <property type="term" value="P:protein N-linked glycosylation"/>
    <property type="evidence" value="ECO:0007669"/>
    <property type="project" value="TreeGrafter"/>
</dbReference>